<dbReference type="PANTHER" id="PTHR10161:SF14">
    <property type="entry name" value="TARTRATE-RESISTANT ACID PHOSPHATASE TYPE 5"/>
    <property type="match status" value="1"/>
</dbReference>
<dbReference type="InterPro" id="IPR029052">
    <property type="entry name" value="Metallo-depent_PP-like"/>
</dbReference>
<dbReference type="OrthoDB" id="411211at2759"/>
<sequence>MAFWKISPKSRMPYILSLLVPIFRALKKISVDVTELDVVVIGNIGVSESDSGVKRGVVESIKRFNGVVPFHLGINLGNNVLPHGLQTADFQKLDDFFSSSFSSSLFPIDFLTILGEHDHEGDIDKQIQYHYQKDQRFYLPGRNYVYGYESNDIEVTLSDGISIRFLCVDSTPLYESTLSSQFIENSVREREIDSN</sequence>
<proteinExistence type="predicted"/>
<keyword evidence="4" id="KW-1185">Reference proteome</keyword>
<evidence type="ECO:0000313" key="3">
    <source>
        <dbReference type="EMBL" id="KII72193.1"/>
    </source>
</evidence>
<accession>A0A0C2JS05</accession>
<name>A0A0C2JS05_THEKT</name>
<dbReference type="Gene3D" id="3.60.21.10">
    <property type="match status" value="1"/>
</dbReference>
<evidence type="ECO:0008006" key="5">
    <source>
        <dbReference type="Google" id="ProtNLM"/>
    </source>
</evidence>
<dbReference type="InterPro" id="IPR051558">
    <property type="entry name" value="Metallophosphoesterase_PAP"/>
</dbReference>
<organism evidence="3 4">
    <name type="scientific">Thelohanellus kitauei</name>
    <name type="common">Myxosporean</name>
    <dbReference type="NCBI Taxonomy" id="669202"/>
    <lineage>
        <taxon>Eukaryota</taxon>
        <taxon>Metazoa</taxon>
        <taxon>Cnidaria</taxon>
        <taxon>Myxozoa</taxon>
        <taxon>Myxosporea</taxon>
        <taxon>Bivalvulida</taxon>
        <taxon>Platysporina</taxon>
        <taxon>Myxobolidae</taxon>
        <taxon>Thelohanellus</taxon>
    </lineage>
</organism>
<dbReference type="EMBL" id="JWZT01001334">
    <property type="protein sequence ID" value="KII72193.1"/>
    <property type="molecule type" value="Genomic_DNA"/>
</dbReference>
<dbReference type="GO" id="GO:0016787">
    <property type="term" value="F:hydrolase activity"/>
    <property type="evidence" value="ECO:0007669"/>
    <property type="project" value="UniProtKB-KW"/>
</dbReference>
<keyword evidence="2" id="KW-0378">Hydrolase</keyword>
<comment type="caution">
    <text evidence="3">The sequence shown here is derived from an EMBL/GenBank/DDBJ whole genome shotgun (WGS) entry which is preliminary data.</text>
</comment>
<evidence type="ECO:0000256" key="2">
    <source>
        <dbReference type="ARBA" id="ARBA00022801"/>
    </source>
</evidence>
<dbReference type="SUPFAM" id="SSF56300">
    <property type="entry name" value="Metallo-dependent phosphatases"/>
    <property type="match status" value="1"/>
</dbReference>
<evidence type="ECO:0000313" key="4">
    <source>
        <dbReference type="Proteomes" id="UP000031668"/>
    </source>
</evidence>
<gene>
    <name evidence="3" type="ORF">RF11_04173</name>
</gene>
<dbReference type="Proteomes" id="UP000031668">
    <property type="component" value="Unassembled WGS sequence"/>
</dbReference>
<dbReference type="PANTHER" id="PTHR10161">
    <property type="entry name" value="TARTRATE-RESISTANT ACID PHOSPHATASE TYPE 5"/>
    <property type="match status" value="1"/>
</dbReference>
<reference evidence="3 4" key="1">
    <citation type="journal article" date="2014" name="Genome Biol. Evol.">
        <title>The genome of the myxosporean Thelohanellus kitauei shows adaptations to nutrient acquisition within its fish host.</title>
        <authorList>
            <person name="Yang Y."/>
            <person name="Xiong J."/>
            <person name="Zhou Z."/>
            <person name="Huo F."/>
            <person name="Miao W."/>
            <person name="Ran C."/>
            <person name="Liu Y."/>
            <person name="Zhang J."/>
            <person name="Feng J."/>
            <person name="Wang M."/>
            <person name="Wang M."/>
            <person name="Wang L."/>
            <person name="Yao B."/>
        </authorList>
    </citation>
    <scope>NUCLEOTIDE SEQUENCE [LARGE SCALE GENOMIC DNA]</scope>
    <source>
        <strain evidence="3">Wuqing</strain>
    </source>
</reference>
<keyword evidence="1" id="KW-0732">Signal</keyword>
<protein>
    <recommendedName>
        <fullName evidence="5">Calcineurin-like phosphoesterase domain-containing protein</fullName>
    </recommendedName>
</protein>
<dbReference type="AlphaFoldDB" id="A0A0C2JS05"/>
<evidence type="ECO:0000256" key="1">
    <source>
        <dbReference type="ARBA" id="ARBA00022729"/>
    </source>
</evidence>